<feature type="region of interest" description="Disordered" evidence="3">
    <location>
        <begin position="727"/>
        <end position="775"/>
    </location>
</feature>
<dbReference type="AlphaFoldDB" id="A0A0R3W8C3"/>
<protein>
    <submittedName>
        <fullName evidence="6">UBA domain-containing protein</fullName>
    </submittedName>
</protein>
<feature type="compositionally biased region" description="Polar residues" evidence="3">
    <location>
        <begin position="670"/>
        <end position="686"/>
    </location>
</feature>
<dbReference type="EMBL" id="UYRS01018516">
    <property type="protein sequence ID" value="VDK37006.1"/>
    <property type="molecule type" value="Genomic_DNA"/>
</dbReference>
<feature type="compositionally biased region" description="Polar residues" evidence="3">
    <location>
        <begin position="127"/>
        <end position="144"/>
    </location>
</feature>
<feature type="compositionally biased region" description="Basic residues" evidence="3">
    <location>
        <begin position="929"/>
        <end position="939"/>
    </location>
</feature>
<evidence type="ECO:0000256" key="2">
    <source>
        <dbReference type="ARBA" id="ARBA00023242"/>
    </source>
</evidence>
<dbReference type="Proteomes" id="UP000282613">
    <property type="component" value="Unassembled WGS sequence"/>
</dbReference>
<gene>
    <name evidence="4" type="ORF">TASK_LOCUS6599</name>
</gene>
<dbReference type="GO" id="GO:0071011">
    <property type="term" value="C:precatalytic spliceosome"/>
    <property type="evidence" value="ECO:0007669"/>
    <property type="project" value="TreeGrafter"/>
</dbReference>
<evidence type="ECO:0000313" key="6">
    <source>
        <dbReference type="WBParaSite" id="TASK_0000659801-mRNA-1"/>
    </source>
</evidence>
<feature type="region of interest" description="Disordered" evidence="3">
    <location>
        <begin position="803"/>
        <end position="822"/>
    </location>
</feature>
<dbReference type="InterPro" id="IPR012677">
    <property type="entry name" value="Nucleotide-bd_a/b_plait_sf"/>
</dbReference>
<feature type="region of interest" description="Disordered" evidence="3">
    <location>
        <begin position="419"/>
        <end position="439"/>
    </location>
</feature>
<evidence type="ECO:0000313" key="4">
    <source>
        <dbReference type="EMBL" id="VDK37006.1"/>
    </source>
</evidence>
<proteinExistence type="predicted"/>
<dbReference type="Gene3D" id="3.30.70.330">
    <property type="match status" value="1"/>
</dbReference>
<dbReference type="GO" id="GO:0000398">
    <property type="term" value="P:mRNA splicing, via spliceosome"/>
    <property type="evidence" value="ECO:0007669"/>
    <property type="project" value="TreeGrafter"/>
</dbReference>
<comment type="subcellular location">
    <subcellularLocation>
        <location evidence="1">Nucleus</location>
    </subcellularLocation>
</comment>
<dbReference type="SUPFAM" id="SSF46934">
    <property type="entry name" value="UBA-like"/>
    <property type="match status" value="1"/>
</dbReference>
<name>A0A0R3W8C3_TAEAS</name>
<dbReference type="InterPro" id="IPR009060">
    <property type="entry name" value="UBA-like_sf"/>
</dbReference>
<feature type="region of interest" description="Disordered" evidence="3">
    <location>
        <begin position="922"/>
        <end position="952"/>
    </location>
</feature>
<dbReference type="OrthoDB" id="6159137at2759"/>
<keyword evidence="5" id="KW-1185">Reference proteome</keyword>
<dbReference type="STRING" id="60517.A0A0R3W8C3"/>
<accession>A0A0R3W8C3</accession>
<keyword evidence="2" id="KW-0539">Nucleus</keyword>
<feature type="region of interest" description="Disordered" evidence="3">
    <location>
        <begin position="313"/>
        <end position="375"/>
    </location>
</feature>
<evidence type="ECO:0000256" key="1">
    <source>
        <dbReference type="ARBA" id="ARBA00004123"/>
    </source>
</evidence>
<feature type="compositionally biased region" description="Polar residues" evidence="3">
    <location>
        <begin position="313"/>
        <end position="335"/>
    </location>
</feature>
<dbReference type="PANTHER" id="PTHR13952:SF6">
    <property type="entry name" value="U11_U12 SMALL NUCLEAR RIBONUCLEOPROTEIN 35 KDA PROTEIN"/>
    <property type="match status" value="1"/>
</dbReference>
<organism evidence="6">
    <name type="scientific">Taenia asiatica</name>
    <name type="common">Asian tapeworm</name>
    <dbReference type="NCBI Taxonomy" id="60517"/>
    <lineage>
        <taxon>Eukaryota</taxon>
        <taxon>Metazoa</taxon>
        <taxon>Spiralia</taxon>
        <taxon>Lophotrochozoa</taxon>
        <taxon>Platyhelminthes</taxon>
        <taxon>Cestoda</taxon>
        <taxon>Eucestoda</taxon>
        <taxon>Cyclophyllidea</taxon>
        <taxon>Taeniidae</taxon>
        <taxon>Taenia</taxon>
    </lineage>
</organism>
<dbReference type="WBParaSite" id="TASK_0000659801-mRNA-1">
    <property type="protein sequence ID" value="TASK_0000659801-mRNA-1"/>
    <property type="gene ID" value="TASK_0000659801"/>
</dbReference>
<feature type="region of interest" description="Disordered" evidence="3">
    <location>
        <begin position="1"/>
        <end position="21"/>
    </location>
</feature>
<feature type="compositionally biased region" description="Polar residues" evidence="3">
    <location>
        <begin position="749"/>
        <end position="764"/>
    </location>
</feature>
<dbReference type="PANTHER" id="PTHR13952">
    <property type="entry name" value="U1 SMALL NUCLEAR RIBONUCLEOPROTEIN 70 KD"/>
    <property type="match status" value="1"/>
</dbReference>
<reference evidence="4 5" key="2">
    <citation type="submission" date="2018-11" db="EMBL/GenBank/DDBJ databases">
        <authorList>
            <consortium name="Pathogen Informatics"/>
        </authorList>
    </citation>
    <scope>NUCLEOTIDE SEQUENCE [LARGE SCALE GENOMIC DNA]</scope>
</reference>
<reference evidence="6" key="1">
    <citation type="submission" date="2016-04" db="UniProtKB">
        <authorList>
            <consortium name="WormBaseParasite"/>
        </authorList>
    </citation>
    <scope>IDENTIFICATION</scope>
</reference>
<dbReference type="GO" id="GO:0003729">
    <property type="term" value="F:mRNA binding"/>
    <property type="evidence" value="ECO:0007669"/>
    <property type="project" value="TreeGrafter"/>
</dbReference>
<dbReference type="InterPro" id="IPR051183">
    <property type="entry name" value="U1_U11-U12_snRNP_70-35kDa"/>
</dbReference>
<feature type="region of interest" description="Disordered" evidence="3">
    <location>
        <begin position="480"/>
        <end position="499"/>
    </location>
</feature>
<evidence type="ECO:0000313" key="5">
    <source>
        <dbReference type="Proteomes" id="UP000282613"/>
    </source>
</evidence>
<dbReference type="CDD" id="cd14277">
    <property type="entry name" value="UBA_UBP2_like"/>
    <property type="match status" value="1"/>
</dbReference>
<feature type="compositionally biased region" description="Basic and acidic residues" evidence="3">
    <location>
        <begin position="357"/>
        <end position="370"/>
    </location>
</feature>
<dbReference type="Gene3D" id="1.10.8.10">
    <property type="entry name" value="DNA helicase RuvA subunit, C-terminal domain"/>
    <property type="match status" value="1"/>
</dbReference>
<dbReference type="GO" id="GO:0017069">
    <property type="term" value="F:snRNA binding"/>
    <property type="evidence" value="ECO:0007669"/>
    <property type="project" value="TreeGrafter"/>
</dbReference>
<feature type="region of interest" description="Disordered" evidence="3">
    <location>
        <begin position="102"/>
        <end position="173"/>
    </location>
</feature>
<sequence length="1080" mass="117896">MTRSEQFSKQNFSKNNGNSSVVKVGLNAPKATAEQLNLARLLNTSSDDGDRQFKLKQIQECTECDLEEAVLALHDADDNVQRAIENLIDAKCDNDWQDTITKRSKSRRHATQKCKSSSVVVDRSKGGSPSSLNGKNVVTLSDNVAQKPLKTPNGKRSGKQAANGHSRNGPSNEVVVAKKAPHSESTHVESWGIECGDWKGEAIEVVNSAANIPINIHDDTELLKLLTLESVESSEKCVEVGKQVEVARDVEVKSEELRADEEVSSAPRAEDQVKVVRDRLFKKYARSSTPPPSHVPGIPVFFAPGARNTVLVGNSSAPESGSISTQVLLHESSGSDAEVNQGAGLSRSSQVPKRKSLNSEHHFDSQDRIKSPNHCNFSPAVNTLLQSVRGMQQNLQADQPYPTPLQNAPAHKETYAKIQDHGSPHGRAQTHSVNSFEGPKPYDYNLLGDLSQTVKQVSLEMQVGKSDAFTQSISSTQSENVVSTPYSMQPTKQSVTQPPQMNKPISTMPPNASQQSLPTTQPQLHTVMHPGFPALLSHLQPNMSLFNFPGGSGPAAPPHMFEIDQFQALQHQQRMLFEMQQSQHPHQHTQAVANENNLPSSAADVISSTKSTVPMHQVTTANVGSGITFLPYSGGMVLMNGYPNAYLGQQQPQAGGSQNQSPGHGGSPLSHPSNQQQYPKSMNSPANYAGYQGLRQSNFEDVGDIFYSNLAKQMAYKHTASGVQGFYNPSMQQPSKPGGGPDLALGGKLQQQTPGLPSAQQPQVPNAAPGVQPQALYPPQATGQYPFFSQPCMAMAAAAAAAQNQQQSQGPPPSGTPGPNGMDRWWPYAFDLGFYDPLKSGSIDGIVGHDIPPHDRAVCSARAARYRPSKAAFPENVFKLWRKENDVAKVSLFIGRLHPSVGYEELRSALARLLTEVKEAEAEVEQRPSRRHHSHRNHNRDRSPWQRESNSGGAASLWPLVRVVRHPITGLSRAYAFAWFKSSRDARRVLEAWRASSSLFRPARFGLGDGVKVDLARIFGDMPCWEQLIVEPSFSRSLPGWKPRRLGGGLGGMKESGQLRFGGIARPFRRPFRSFRDEEG</sequence>
<evidence type="ECO:0000256" key="3">
    <source>
        <dbReference type="SAM" id="MobiDB-lite"/>
    </source>
</evidence>
<feature type="compositionally biased region" description="Basic residues" evidence="3">
    <location>
        <begin position="102"/>
        <end position="112"/>
    </location>
</feature>
<feature type="compositionally biased region" description="Low complexity" evidence="3">
    <location>
        <begin position="648"/>
        <end position="662"/>
    </location>
</feature>
<feature type="region of interest" description="Disordered" evidence="3">
    <location>
        <begin position="648"/>
        <end position="689"/>
    </location>
</feature>